<feature type="compositionally biased region" description="Polar residues" evidence="2">
    <location>
        <begin position="301"/>
        <end position="311"/>
    </location>
</feature>
<dbReference type="OrthoDB" id="1913411at2759"/>
<feature type="coiled-coil region" evidence="1">
    <location>
        <begin position="432"/>
        <end position="459"/>
    </location>
</feature>
<feature type="compositionally biased region" description="Polar residues" evidence="2">
    <location>
        <begin position="38"/>
        <end position="51"/>
    </location>
</feature>
<organism evidence="3 4">
    <name type="scientific">Juglans regia</name>
    <name type="common">English walnut</name>
    <dbReference type="NCBI Taxonomy" id="51240"/>
    <lineage>
        <taxon>Eukaryota</taxon>
        <taxon>Viridiplantae</taxon>
        <taxon>Streptophyta</taxon>
        <taxon>Embryophyta</taxon>
        <taxon>Tracheophyta</taxon>
        <taxon>Spermatophyta</taxon>
        <taxon>Magnoliopsida</taxon>
        <taxon>eudicotyledons</taxon>
        <taxon>Gunneridae</taxon>
        <taxon>Pentapetalae</taxon>
        <taxon>rosids</taxon>
        <taxon>fabids</taxon>
        <taxon>Fagales</taxon>
        <taxon>Juglandaceae</taxon>
        <taxon>Juglans</taxon>
    </lineage>
</organism>
<dbReference type="KEGG" id="jre:109022033"/>
<protein>
    <submittedName>
        <fullName evidence="4">Uncharacterized protein LOC109022033</fullName>
    </submittedName>
</protein>
<feature type="region of interest" description="Disordered" evidence="2">
    <location>
        <begin position="531"/>
        <end position="551"/>
    </location>
</feature>
<proteinExistence type="predicted"/>
<name>A0A2I4HW54_JUGRE</name>
<evidence type="ECO:0000256" key="2">
    <source>
        <dbReference type="SAM" id="MobiDB-lite"/>
    </source>
</evidence>
<feature type="region of interest" description="Disordered" evidence="2">
    <location>
        <begin position="291"/>
        <end position="318"/>
    </location>
</feature>
<sequence length="577" mass="63516">MENMRKDQEHDTNVLLNEYEHEQTKEDQSQPNVALATKTESPLQDNAQSLNQQHSPVLQWPYTAQQAVEQSPLVSKPCPPTQSSSPIIQNQWQQLLNLQQNPTSHQAHHGQPMHFVQPTSPFWLPQHPAYVLPGVNAPCTFSPLTPLGTPDVSWQAPGALEGGTPSTNQPHIPNCCYQVGYTYQGFPGPWDHSSWWGQGQQSQPPCTYSFPGACGFFPLPPPQLSNHAASLGQPFQRGFIRLPTNLSQKHQQLWDSQSAENVQLWNAINLLQSEIADYKNRLMKLEVAVSSQKPTVEEPTAQVTGSGSAQQPLKRGRPKRKLMNALTSPSESNPQDQCRKLPSFRALSGSKSIIFEKVILRKVEDKEKVSCVSPITEQENIEKISNIVTPHTIGNSKINGNNQMMPAFQNHVHREFSGVQRSGFGLSSSSELKSIDEKVKDLKTDYSILSQQAKGMNNNGASPIYMGATANGSLGFHSYITPDYSGRNLLNIGSQGVHNDCNVTSQEGKIIPGWGCANDEDASEELETAVVGSTKDENEGEMGDYVSSGAEDVVREHNERTYKMDDSAGIGLTPSKS</sequence>
<dbReference type="Proteomes" id="UP000235220">
    <property type="component" value="Chromosome 8"/>
</dbReference>
<gene>
    <name evidence="4" type="primary">LOC109022033</name>
</gene>
<evidence type="ECO:0000313" key="3">
    <source>
        <dbReference type="Proteomes" id="UP000235220"/>
    </source>
</evidence>
<keyword evidence="3" id="KW-1185">Reference proteome</keyword>
<reference evidence="4" key="1">
    <citation type="submission" date="2025-08" db="UniProtKB">
        <authorList>
            <consortium name="RefSeq"/>
        </authorList>
    </citation>
    <scope>IDENTIFICATION</scope>
    <source>
        <tissue evidence="4">Leaves</tissue>
    </source>
</reference>
<dbReference type="GeneID" id="109022033"/>
<feature type="region of interest" description="Disordered" evidence="2">
    <location>
        <begin position="1"/>
        <end position="51"/>
    </location>
</feature>
<evidence type="ECO:0000313" key="4">
    <source>
        <dbReference type="RefSeq" id="XP_018860363.1"/>
    </source>
</evidence>
<feature type="compositionally biased region" description="Basic and acidic residues" evidence="2">
    <location>
        <begin position="1"/>
        <end position="28"/>
    </location>
</feature>
<accession>A0A2I4HW54</accession>
<dbReference type="AlphaFoldDB" id="A0A2I4HW54"/>
<keyword evidence="1" id="KW-0175">Coiled coil</keyword>
<dbReference type="RefSeq" id="XP_018860363.1">
    <property type="nucleotide sequence ID" value="XM_019004818.2"/>
</dbReference>
<feature type="region of interest" description="Disordered" evidence="2">
    <location>
        <begin position="558"/>
        <end position="577"/>
    </location>
</feature>
<dbReference type="Gramene" id="Jr08_19270_p1">
    <property type="protein sequence ID" value="cds.Jr08_19270_p1"/>
    <property type="gene ID" value="Jr08_19270"/>
</dbReference>
<evidence type="ECO:0000256" key="1">
    <source>
        <dbReference type="SAM" id="Coils"/>
    </source>
</evidence>